<organism evidence="2 3">
    <name type="scientific">Thiospirillum jenense</name>
    <dbReference type="NCBI Taxonomy" id="1653858"/>
    <lineage>
        <taxon>Bacteria</taxon>
        <taxon>Pseudomonadati</taxon>
        <taxon>Pseudomonadota</taxon>
        <taxon>Gammaproteobacteria</taxon>
        <taxon>Chromatiales</taxon>
        <taxon>Chromatiaceae</taxon>
        <taxon>Thiospirillum</taxon>
    </lineage>
</organism>
<gene>
    <name evidence="2" type="ORF">HUK38_02985</name>
</gene>
<dbReference type="AlphaFoldDB" id="A0A839H7S0"/>
<evidence type="ECO:0000313" key="2">
    <source>
        <dbReference type="EMBL" id="MBB1125194.1"/>
    </source>
</evidence>
<keyword evidence="1" id="KW-0472">Membrane</keyword>
<evidence type="ECO:0000313" key="3">
    <source>
        <dbReference type="Proteomes" id="UP000548632"/>
    </source>
</evidence>
<accession>A0A839H7S0</accession>
<evidence type="ECO:0000256" key="1">
    <source>
        <dbReference type="SAM" id="Phobius"/>
    </source>
</evidence>
<keyword evidence="3" id="KW-1185">Reference proteome</keyword>
<dbReference type="EMBL" id="JABVCQ010000005">
    <property type="protein sequence ID" value="MBB1125194.1"/>
    <property type="molecule type" value="Genomic_DNA"/>
</dbReference>
<dbReference type="RefSeq" id="WP_182582368.1">
    <property type="nucleotide sequence ID" value="NZ_JABVCQ010000005.1"/>
</dbReference>
<proteinExistence type="predicted"/>
<comment type="caution">
    <text evidence="2">The sequence shown here is derived from an EMBL/GenBank/DDBJ whole genome shotgun (WGS) entry which is preliminary data.</text>
</comment>
<protein>
    <submittedName>
        <fullName evidence="2">Uncharacterized protein</fullName>
    </submittedName>
</protein>
<keyword evidence="1" id="KW-1133">Transmembrane helix</keyword>
<dbReference type="Proteomes" id="UP000548632">
    <property type="component" value="Unassembled WGS sequence"/>
</dbReference>
<keyword evidence="1" id="KW-0812">Transmembrane</keyword>
<name>A0A839H7S0_9GAMM</name>
<reference evidence="2 3" key="1">
    <citation type="journal article" date="2020" name="Arch. Microbiol.">
        <title>The genome sequence of the giant phototrophic gammaproteobacterium Thiospirillum jenense gives insight into its physiological properties and phylogenetic relationships.</title>
        <authorList>
            <person name="Imhoff J.F."/>
            <person name="Meyer T.E."/>
            <person name="Kyndt J.A."/>
        </authorList>
    </citation>
    <scope>NUCLEOTIDE SEQUENCE [LARGE SCALE GENOMIC DNA]</scope>
    <source>
        <strain evidence="2 3">DSM 216</strain>
    </source>
</reference>
<feature type="transmembrane region" description="Helical" evidence="1">
    <location>
        <begin position="319"/>
        <end position="342"/>
    </location>
</feature>
<sequence>MIRIAKFVLLGLAIIAVGVIWQQTQLAMLALSQIDPVPKTRELLKDDHYADASSYLEFFMEYDYVKNNPEAQALWQEIEQVRGSWNYQAAKIGEGVLQGTSDETSGQVASVVSDFFVIGDLRDLANQGINAAQGEEVDEVLTALAAIGVVATAAQIASAGTATPAKVGVSVLKAARKLGQLPAWLGKALIDGAKTVKQTNKLDAVNDLFADVYVLAKTRGGLKLLSSTADTNALRQMATFAKTFGQQSVVLYQVGGQAAIKLAHRAGELGADTIKLAATFGQGGLRVLDKVGAIKFVKIASRTAKMVHKGDLLQLIAKLLLILPIWMLYIVVLLGAAVWLPWRWFYRFIQRDSATDSIGVHARVN</sequence>